<gene>
    <name evidence="2" type="ORF">OLMES_4985</name>
</gene>
<name>A0A1Y0IEM9_9GAMM</name>
<feature type="region of interest" description="Disordered" evidence="1">
    <location>
        <begin position="30"/>
        <end position="54"/>
    </location>
</feature>
<keyword evidence="3" id="KW-1185">Reference proteome</keyword>
<dbReference type="Proteomes" id="UP000196027">
    <property type="component" value="Chromosome"/>
</dbReference>
<organism evidence="2 3">
    <name type="scientific">Oleiphilus messinensis</name>
    <dbReference type="NCBI Taxonomy" id="141451"/>
    <lineage>
        <taxon>Bacteria</taxon>
        <taxon>Pseudomonadati</taxon>
        <taxon>Pseudomonadota</taxon>
        <taxon>Gammaproteobacteria</taxon>
        <taxon>Oceanospirillales</taxon>
        <taxon>Oleiphilaceae</taxon>
        <taxon>Oleiphilus</taxon>
    </lineage>
</organism>
<dbReference type="RefSeq" id="WP_157678563.1">
    <property type="nucleotide sequence ID" value="NZ_CP021425.1"/>
</dbReference>
<protein>
    <submittedName>
        <fullName evidence="2">Uncharacterized protein</fullName>
    </submittedName>
</protein>
<proteinExistence type="predicted"/>
<sequence length="54" mass="5926">MATWMLDVVALVFVLFLALTIVNLPRLTGYSAAGWQPPGKHRAEPDALEDAPYV</sequence>
<evidence type="ECO:0000313" key="2">
    <source>
        <dbReference type="EMBL" id="ARU58972.1"/>
    </source>
</evidence>
<reference evidence="2 3" key="1">
    <citation type="submission" date="2017-05" db="EMBL/GenBank/DDBJ databases">
        <title>Genomic insights into alkan degradation activity of Oleiphilus messinensis.</title>
        <authorList>
            <person name="Kozyavkin S.A."/>
            <person name="Slesarev A.I."/>
            <person name="Golyshin P.N."/>
            <person name="Korzhenkov A."/>
            <person name="Golyshina O.N."/>
            <person name="Toshchakov S.V."/>
        </authorList>
    </citation>
    <scope>NUCLEOTIDE SEQUENCE [LARGE SCALE GENOMIC DNA]</scope>
    <source>
        <strain evidence="2 3">ME102</strain>
    </source>
</reference>
<dbReference type="KEGG" id="ome:OLMES_4985"/>
<dbReference type="EMBL" id="CP021425">
    <property type="protein sequence ID" value="ARU58972.1"/>
    <property type="molecule type" value="Genomic_DNA"/>
</dbReference>
<accession>A0A1Y0IEM9</accession>
<evidence type="ECO:0000313" key="3">
    <source>
        <dbReference type="Proteomes" id="UP000196027"/>
    </source>
</evidence>
<dbReference type="AlphaFoldDB" id="A0A1Y0IEM9"/>
<evidence type="ECO:0000256" key="1">
    <source>
        <dbReference type="SAM" id="MobiDB-lite"/>
    </source>
</evidence>